<dbReference type="VEuPathDB" id="GiardiaDB:GLP15_4704"/>
<dbReference type="SMART" id="SM00248">
    <property type="entry name" value="ANK"/>
    <property type="match status" value="4"/>
</dbReference>
<evidence type="ECO:0000313" key="2">
    <source>
        <dbReference type="Proteomes" id="UP000008974"/>
    </source>
</evidence>
<dbReference type="Gene3D" id="1.25.40.20">
    <property type="entry name" value="Ankyrin repeat-containing domain"/>
    <property type="match status" value="1"/>
</dbReference>
<dbReference type="PANTHER" id="PTHR24120:SF4">
    <property type="entry name" value="GH07239P"/>
    <property type="match status" value="1"/>
</dbReference>
<dbReference type="Pfam" id="PF12796">
    <property type="entry name" value="Ank_2"/>
    <property type="match status" value="1"/>
</dbReference>
<evidence type="ECO:0000313" key="1">
    <source>
        <dbReference type="EMBL" id="EFO63601.1"/>
    </source>
</evidence>
<proteinExistence type="predicted"/>
<comment type="caution">
    <text evidence="1">The sequence shown here is derived from an EMBL/GenBank/DDBJ whole genome shotgun (WGS) entry which is preliminary data.</text>
</comment>
<dbReference type="Pfam" id="PF00023">
    <property type="entry name" value="Ank"/>
    <property type="match status" value="1"/>
</dbReference>
<dbReference type="SUPFAM" id="SSF48403">
    <property type="entry name" value="Ankyrin repeat"/>
    <property type="match status" value="1"/>
</dbReference>
<dbReference type="OMA" id="LPHEAWM"/>
<name>E1F1Q4_GIAIA</name>
<accession>E1F1Q4</accession>
<reference evidence="1 2" key="1">
    <citation type="journal article" date="2010" name="BMC Genomics">
        <title>Genome analysis and comparative genomics of a Giardia intestinalis assemblage E isolate.</title>
        <authorList>
            <person name="Jerlstrom-Hultqvist J."/>
            <person name="Franzen O."/>
            <person name="Ankarklev J."/>
            <person name="Xu F."/>
            <person name="Nohynkova E."/>
            <person name="Andersson J.O."/>
            <person name="Svard S.G."/>
            <person name="Andersson B."/>
        </authorList>
    </citation>
    <scope>NUCLEOTIDE SEQUENCE [LARGE SCALE GENOMIC DNA]</scope>
    <source>
        <strain evidence="1 2">P15</strain>
    </source>
</reference>
<dbReference type="InterPro" id="IPR036770">
    <property type="entry name" value="Ankyrin_rpt-contain_sf"/>
</dbReference>
<protein>
    <submittedName>
        <fullName evidence="1">Uncharacterized protein</fullName>
    </submittedName>
</protein>
<dbReference type="PANTHER" id="PTHR24120">
    <property type="entry name" value="GH07239P"/>
    <property type="match status" value="1"/>
</dbReference>
<dbReference type="EMBL" id="ACVC01000125">
    <property type="protein sequence ID" value="EFO63601.1"/>
    <property type="molecule type" value="Genomic_DNA"/>
</dbReference>
<dbReference type="AlphaFoldDB" id="E1F1Q4"/>
<gene>
    <name evidence="1" type="ORF">GLP15_4704</name>
</gene>
<organism evidence="1 2">
    <name type="scientific">Giardia intestinalis (strain P15)</name>
    <name type="common">Giardia lamblia</name>
    <dbReference type="NCBI Taxonomy" id="658858"/>
    <lineage>
        <taxon>Eukaryota</taxon>
        <taxon>Metamonada</taxon>
        <taxon>Diplomonadida</taxon>
        <taxon>Hexamitidae</taxon>
        <taxon>Giardiinae</taxon>
        <taxon>Giardia</taxon>
    </lineage>
</organism>
<dbReference type="InterPro" id="IPR002110">
    <property type="entry name" value="Ankyrin_rpt"/>
</dbReference>
<dbReference type="OrthoDB" id="5406014at2759"/>
<sequence>MVSLADILSELDFLQTEASEELALSMVLQIVFAVQSLSTTLDISIATSDLMVGPGSIYIDNRGIVSLDTSSYIRDWQSKQSHQLSSQTDLFHSHNDPNSWIRANLQGVIAYAKKLHVSGCSSLISALTSLIQQRYIEPSDILACQEVFALFTLLFNKLGIITGTLQTPLMILIKFHSQMVEGSESLDAYQAQLGFQDVCGRTALMYAVHYDWKLCSRLVQQEARTTDKDGCTALMHAAVHGNRNALLVLIPYEAACTTPQGYTALMYAASNHRFQCVLDLIPHEAGMASNCEDFRHGEGFTALMAAADAGATDIVSALLPHEAWMRQKPSEEFPLGKRAYDYAIMRNRTLCAQVLQQYTIESYT</sequence>
<dbReference type="Proteomes" id="UP000008974">
    <property type="component" value="Unassembled WGS sequence"/>
</dbReference>